<dbReference type="PANTHER" id="PTHR30273">
    <property type="entry name" value="PERIPLASMIC SIGNAL SENSOR AND SIGMA FACTOR ACTIVATOR FECR-RELATED"/>
    <property type="match status" value="1"/>
</dbReference>
<dbReference type="AlphaFoldDB" id="M4RM58"/>
<evidence type="ECO:0000259" key="4">
    <source>
        <dbReference type="Pfam" id="PF16344"/>
    </source>
</evidence>
<dbReference type="InterPro" id="IPR012373">
    <property type="entry name" value="Ferrdict_sens_TM"/>
</dbReference>
<accession>M4RM58</accession>
<dbReference type="Gene3D" id="3.55.50.30">
    <property type="match status" value="1"/>
</dbReference>
<evidence type="ECO:0000259" key="3">
    <source>
        <dbReference type="Pfam" id="PF16220"/>
    </source>
</evidence>
<keyword evidence="1" id="KW-1133">Transmembrane helix</keyword>
<feature type="transmembrane region" description="Helical" evidence="1">
    <location>
        <begin position="82"/>
        <end position="99"/>
    </location>
</feature>
<dbReference type="GO" id="GO:0016989">
    <property type="term" value="F:sigma factor antagonist activity"/>
    <property type="evidence" value="ECO:0007669"/>
    <property type="project" value="TreeGrafter"/>
</dbReference>
<reference evidence="5 6" key="1">
    <citation type="journal article" date="2013" name="Genome Announc.">
        <title>Complete Genome Sequence of Glaciecola psychrophila Strain 170T.</title>
        <authorList>
            <person name="Yin J."/>
            <person name="Chen J."/>
            <person name="Liu G."/>
            <person name="Yu Y."/>
            <person name="Song L."/>
            <person name="Wang X."/>
            <person name="Qu X."/>
        </authorList>
    </citation>
    <scope>NUCLEOTIDE SEQUENCE [LARGE SCALE GENOMIC DNA]</scope>
    <source>
        <strain evidence="5 6">170</strain>
    </source>
</reference>
<dbReference type="InterPro" id="IPR032508">
    <property type="entry name" value="FecR_C"/>
</dbReference>
<dbReference type="PANTHER" id="PTHR30273:SF2">
    <property type="entry name" value="PROTEIN FECR"/>
    <property type="match status" value="1"/>
</dbReference>
<evidence type="ECO:0000313" key="5">
    <source>
        <dbReference type="EMBL" id="AGH43673.1"/>
    </source>
</evidence>
<evidence type="ECO:0000313" key="6">
    <source>
        <dbReference type="Proteomes" id="UP000011864"/>
    </source>
</evidence>
<dbReference type="InterPro" id="IPR006860">
    <property type="entry name" value="FecR"/>
</dbReference>
<evidence type="ECO:0000259" key="2">
    <source>
        <dbReference type="Pfam" id="PF04773"/>
    </source>
</evidence>
<dbReference type="Pfam" id="PF16220">
    <property type="entry name" value="DUF4880"/>
    <property type="match status" value="1"/>
</dbReference>
<dbReference type="PIRSF" id="PIRSF018266">
    <property type="entry name" value="FecR"/>
    <property type="match status" value="1"/>
</dbReference>
<dbReference type="Pfam" id="PF16344">
    <property type="entry name" value="FecR_C"/>
    <property type="match status" value="1"/>
</dbReference>
<evidence type="ECO:0008006" key="7">
    <source>
        <dbReference type="Google" id="ProtNLM"/>
    </source>
</evidence>
<protein>
    <recommendedName>
        <fullName evidence="7">FecR protein domain-containing protein</fullName>
    </recommendedName>
</protein>
<sequence length="317" mass="36035">MKNATQTQAREWLLLMHSGEVQPQDYQAFKGWLQASSKNTKTYRDMEMLWRQTRHTNEAEMYVAYRIKQQVPQTGYTSIKRLSIWASAIAASFLLLILPKSHFFDVAPASQVYEAPKTEIRSFKLDDGSEITLGAGSKVAVTLNNKSRNVQQLVGEVLYHVAKDPNKPFTVSVQGSDIMVLGTIFDVQLSQSQTILTVAEGHVKVEHNQEIKNLVKAQRVIIGHNGQNSEISSISLSQFANWQQKRFNFIATSLDDVVKTLNRYLPEPILFTHPSLKTRTITASFNINQIEQMLDTLNYSHKIQWNKDPQGVIWLSL</sequence>
<dbReference type="PATRIC" id="fig|1129794.4.peg.1550"/>
<dbReference type="InterPro" id="IPR032623">
    <property type="entry name" value="FecR_N"/>
</dbReference>
<dbReference type="STRING" id="1129794.C427_1564"/>
<feature type="domain" description="Protein FecR C-terminal" evidence="4">
    <location>
        <begin position="246"/>
        <end position="309"/>
    </location>
</feature>
<name>M4RM58_9ALTE</name>
<dbReference type="KEGG" id="gps:C427_1564"/>
<dbReference type="Pfam" id="PF04773">
    <property type="entry name" value="FecR"/>
    <property type="match status" value="1"/>
</dbReference>
<evidence type="ECO:0000256" key="1">
    <source>
        <dbReference type="SAM" id="Phobius"/>
    </source>
</evidence>
<dbReference type="eggNOG" id="COG3712">
    <property type="taxonomic scope" value="Bacteria"/>
</dbReference>
<proteinExistence type="predicted"/>
<dbReference type="Proteomes" id="UP000011864">
    <property type="component" value="Chromosome"/>
</dbReference>
<dbReference type="Gene3D" id="2.60.120.1440">
    <property type="match status" value="1"/>
</dbReference>
<feature type="domain" description="FecR protein" evidence="2">
    <location>
        <begin position="112"/>
        <end position="204"/>
    </location>
</feature>
<keyword evidence="6" id="KW-1185">Reference proteome</keyword>
<feature type="domain" description="FecR N-terminal" evidence="3">
    <location>
        <begin position="8"/>
        <end position="49"/>
    </location>
</feature>
<organism evidence="5 6">
    <name type="scientific">Paraglaciecola psychrophila 170</name>
    <dbReference type="NCBI Taxonomy" id="1129794"/>
    <lineage>
        <taxon>Bacteria</taxon>
        <taxon>Pseudomonadati</taxon>
        <taxon>Pseudomonadota</taxon>
        <taxon>Gammaproteobacteria</taxon>
        <taxon>Alteromonadales</taxon>
        <taxon>Alteromonadaceae</taxon>
        <taxon>Paraglaciecola</taxon>
    </lineage>
</organism>
<dbReference type="HOGENOM" id="CLU_050192_0_2_6"/>
<keyword evidence="1" id="KW-0472">Membrane</keyword>
<keyword evidence="1" id="KW-0812">Transmembrane</keyword>
<gene>
    <name evidence="5" type="ORF">C427_1564</name>
</gene>
<dbReference type="EMBL" id="CP003837">
    <property type="protein sequence ID" value="AGH43673.1"/>
    <property type="molecule type" value="Genomic_DNA"/>
</dbReference>